<dbReference type="EMBL" id="KV425918">
    <property type="protein sequence ID" value="KZV98456.1"/>
    <property type="molecule type" value="Genomic_DNA"/>
</dbReference>
<dbReference type="OrthoDB" id="2755069at2759"/>
<evidence type="ECO:0000313" key="3">
    <source>
        <dbReference type="Proteomes" id="UP000077266"/>
    </source>
</evidence>
<dbReference type="AlphaFoldDB" id="A0A165LX94"/>
<feature type="region of interest" description="Disordered" evidence="1">
    <location>
        <begin position="187"/>
        <end position="208"/>
    </location>
</feature>
<organism evidence="2 3">
    <name type="scientific">Exidia glandulosa HHB12029</name>
    <dbReference type="NCBI Taxonomy" id="1314781"/>
    <lineage>
        <taxon>Eukaryota</taxon>
        <taxon>Fungi</taxon>
        <taxon>Dikarya</taxon>
        <taxon>Basidiomycota</taxon>
        <taxon>Agaricomycotina</taxon>
        <taxon>Agaricomycetes</taxon>
        <taxon>Auriculariales</taxon>
        <taxon>Exidiaceae</taxon>
        <taxon>Exidia</taxon>
    </lineage>
</organism>
<feature type="compositionally biased region" description="Acidic residues" evidence="1">
    <location>
        <begin position="198"/>
        <end position="208"/>
    </location>
</feature>
<sequence>MAVTTVSPKAKNLRALAAAKDKATPTRAKKTPAKEAAARDAFDMQELRDQLAAAQAELSAVKAKEGPQRRKALAEINAAVQEDEDNDTVRIERPKGSAGDGFKLRQVMGLGDKVARYRRIQRTIRRCIDKAGLRDDAPFRTQDIGKLGNVYKARPHAREKHPYLRRFVNDWATAEFVKMLLKNRRAQLTRRTRRESAADDVDMENDDF</sequence>
<dbReference type="Proteomes" id="UP000077266">
    <property type="component" value="Unassembled WGS sequence"/>
</dbReference>
<gene>
    <name evidence="2" type="ORF">EXIGLDRAFT_700982</name>
</gene>
<keyword evidence="3" id="KW-1185">Reference proteome</keyword>
<evidence type="ECO:0000256" key="1">
    <source>
        <dbReference type="SAM" id="MobiDB-lite"/>
    </source>
</evidence>
<protein>
    <submittedName>
        <fullName evidence="2">Uncharacterized protein</fullName>
    </submittedName>
</protein>
<reference evidence="2 3" key="1">
    <citation type="journal article" date="2016" name="Mol. Biol. Evol.">
        <title>Comparative Genomics of Early-Diverging Mushroom-Forming Fungi Provides Insights into the Origins of Lignocellulose Decay Capabilities.</title>
        <authorList>
            <person name="Nagy L.G."/>
            <person name="Riley R."/>
            <person name="Tritt A."/>
            <person name="Adam C."/>
            <person name="Daum C."/>
            <person name="Floudas D."/>
            <person name="Sun H."/>
            <person name="Yadav J.S."/>
            <person name="Pangilinan J."/>
            <person name="Larsson K.H."/>
            <person name="Matsuura K."/>
            <person name="Barry K."/>
            <person name="Labutti K."/>
            <person name="Kuo R."/>
            <person name="Ohm R.A."/>
            <person name="Bhattacharya S.S."/>
            <person name="Shirouzu T."/>
            <person name="Yoshinaga Y."/>
            <person name="Martin F.M."/>
            <person name="Grigoriev I.V."/>
            <person name="Hibbett D.S."/>
        </authorList>
    </citation>
    <scope>NUCLEOTIDE SEQUENCE [LARGE SCALE GENOMIC DNA]</scope>
    <source>
        <strain evidence="2 3">HHB12029</strain>
    </source>
</reference>
<name>A0A165LX94_EXIGL</name>
<accession>A0A165LX94</accession>
<dbReference type="STRING" id="1314781.A0A165LX94"/>
<proteinExistence type="predicted"/>
<feature type="region of interest" description="Disordered" evidence="1">
    <location>
        <begin position="16"/>
        <end position="38"/>
    </location>
</feature>
<dbReference type="InParanoid" id="A0A165LX94"/>
<evidence type="ECO:0000313" key="2">
    <source>
        <dbReference type="EMBL" id="KZV98456.1"/>
    </source>
</evidence>